<keyword evidence="1" id="KW-0472">Membrane</keyword>
<evidence type="ECO:0000256" key="1">
    <source>
        <dbReference type="SAM" id="Phobius"/>
    </source>
</evidence>
<keyword evidence="1" id="KW-1133">Transmembrane helix</keyword>
<feature type="transmembrane region" description="Helical" evidence="1">
    <location>
        <begin position="44"/>
        <end position="64"/>
    </location>
</feature>
<dbReference type="Proteomes" id="UP000004550">
    <property type="component" value="Chromosome"/>
</dbReference>
<dbReference type="EMBL" id="CP013070">
    <property type="protein sequence ID" value="APL95987.1"/>
    <property type="molecule type" value="Genomic_DNA"/>
</dbReference>
<feature type="transmembrane region" description="Helical" evidence="1">
    <location>
        <begin position="85"/>
        <end position="105"/>
    </location>
</feature>
<keyword evidence="1" id="KW-0812">Transmembrane</keyword>
<name>A0A1L5BT50_SPHIB</name>
<gene>
    <name evidence="2" type="ORF">SIDU_16525</name>
</gene>
<feature type="transmembrane region" description="Helical" evidence="1">
    <location>
        <begin position="12"/>
        <end position="29"/>
    </location>
</feature>
<protein>
    <submittedName>
        <fullName evidence="2">Uncharacterized protein</fullName>
    </submittedName>
</protein>
<evidence type="ECO:0000313" key="2">
    <source>
        <dbReference type="EMBL" id="APL95987.1"/>
    </source>
</evidence>
<sequence>MELKDYPAWRRANLFVFMFIVACAVVHMIPERAVWFGLMSGENLRLTLTVAGSVYISRLADYFIRAIEQYQPCTPIQAKRANEQIKLTATFANIIAGALISVVALRQSISSASSAQGISAFTAMLFAALIHMGARSIVGLIKDESPVTAAE</sequence>
<organism evidence="2 3">
    <name type="scientific">Sphingobium indicum (strain DSM 16412 / CCM 7286 / MTCC 6364 / B90A)</name>
    <dbReference type="NCBI Taxonomy" id="861109"/>
    <lineage>
        <taxon>Bacteria</taxon>
        <taxon>Pseudomonadati</taxon>
        <taxon>Pseudomonadota</taxon>
        <taxon>Alphaproteobacteria</taxon>
        <taxon>Sphingomonadales</taxon>
        <taxon>Sphingomonadaceae</taxon>
        <taxon>Sphingobium</taxon>
    </lineage>
</organism>
<feature type="transmembrane region" description="Helical" evidence="1">
    <location>
        <begin position="117"/>
        <end position="134"/>
    </location>
</feature>
<dbReference type="PROSITE" id="PS51257">
    <property type="entry name" value="PROKAR_LIPOPROTEIN"/>
    <property type="match status" value="1"/>
</dbReference>
<evidence type="ECO:0000313" key="3">
    <source>
        <dbReference type="Proteomes" id="UP000004550"/>
    </source>
</evidence>
<proteinExistence type="predicted"/>
<reference evidence="2 3" key="1">
    <citation type="journal article" date="2012" name="J. Bacteriol.">
        <title>Genome sequence of Sphingobium indicum B90A, a hexachlorocyclohexane-degrading bacterium.</title>
        <authorList>
            <person name="Anand S."/>
            <person name="Sangwan N."/>
            <person name="Lata P."/>
            <person name="Kaur J."/>
            <person name="Dua A."/>
            <person name="Singh A.K."/>
            <person name="Verma M."/>
            <person name="Kaur J."/>
            <person name="Khurana J.P."/>
            <person name="Khurana P."/>
            <person name="Mathur S."/>
            <person name="Lal R."/>
        </authorList>
    </citation>
    <scope>NUCLEOTIDE SEQUENCE [LARGE SCALE GENOMIC DNA]</scope>
    <source>
        <strain evidence="3">DSM 16412 / CCM 7286 / MTCC 6364 / B90A</strain>
    </source>
</reference>
<dbReference type="KEGG" id="sinb:SIDU_16525"/>
<accession>A0A1L5BT50</accession>
<dbReference type="RefSeq" id="WP_007681919.1">
    <property type="nucleotide sequence ID" value="NZ_CP013070.1"/>
</dbReference>
<dbReference type="AlphaFoldDB" id="A0A1L5BT50"/>